<protein>
    <submittedName>
        <fullName evidence="2">Uncharacterized protein</fullName>
    </submittedName>
</protein>
<evidence type="ECO:0000256" key="1">
    <source>
        <dbReference type="SAM" id="MobiDB-lite"/>
    </source>
</evidence>
<dbReference type="KEGG" id="sla:SERLADRAFT_440164"/>
<dbReference type="Proteomes" id="UP000008064">
    <property type="component" value="Unassembled WGS sequence"/>
</dbReference>
<accession>F8P3P7</accession>
<gene>
    <name evidence="2" type="ORF">SERLADRAFT_440164</name>
</gene>
<reference evidence="2" key="1">
    <citation type="submission" date="2011-04" db="EMBL/GenBank/DDBJ databases">
        <title>Evolution of plant cell wall degrading machinery underlies the functional diversity of forest fungi.</title>
        <authorList>
            <consortium name="US DOE Joint Genome Institute (JGI-PGF)"/>
            <person name="Eastwood D.C."/>
            <person name="Floudas D."/>
            <person name="Binder M."/>
            <person name="Majcherczyk A."/>
            <person name="Schneider P."/>
            <person name="Aerts A."/>
            <person name="Asiegbu F.O."/>
            <person name="Baker S.E."/>
            <person name="Barry K."/>
            <person name="Bendiksby M."/>
            <person name="Blumentritt M."/>
            <person name="Coutinho P.M."/>
            <person name="Cullen D."/>
            <person name="Cullen D."/>
            <person name="Gathman A."/>
            <person name="Goodell B."/>
            <person name="Henrissat B."/>
            <person name="Ihrmark K."/>
            <person name="Kauserud H."/>
            <person name="Kohler A."/>
            <person name="LaButti K."/>
            <person name="Lapidus A."/>
            <person name="Lavin J.L."/>
            <person name="Lee Y.-H."/>
            <person name="Lindquist E."/>
            <person name="Lilly W."/>
            <person name="Lucas S."/>
            <person name="Morin E."/>
            <person name="Murat C."/>
            <person name="Oguiza J.A."/>
            <person name="Park J."/>
            <person name="Pisabarro A.G."/>
            <person name="Riley R."/>
            <person name="Rosling A."/>
            <person name="Salamov A."/>
            <person name="Schmidt O."/>
            <person name="Schmutz J."/>
            <person name="Skrede I."/>
            <person name="Stenlid J."/>
            <person name="Wiebenga A."/>
            <person name="Xie X."/>
            <person name="Kues U."/>
            <person name="Hibbett D.S."/>
            <person name="Hoffmeister D."/>
            <person name="Hogberg N."/>
            <person name="Martin F."/>
            <person name="Grigoriev I.V."/>
            <person name="Watkinson S.C."/>
        </authorList>
    </citation>
    <scope>NUCLEOTIDE SEQUENCE</scope>
    <source>
        <strain evidence="2">S7.9</strain>
    </source>
</reference>
<dbReference type="GeneID" id="18815327"/>
<dbReference type="EMBL" id="GL945437">
    <property type="protein sequence ID" value="EGO22146.1"/>
    <property type="molecule type" value="Genomic_DNA"/>
</dbReference>
<organism>
    <name type="scientific">Serpula lacrymans var. lacrymans (strain S7.9)</name>
    <name type="common">Dry rot fungus</name>
    <dbReference type="NCBI Taxonomy" id="578457"/>
    <lineage>
        <taxon>Eukaryota</taxon>
        <taxon>Fungi</taxon>
        <taxon>Dikarya</taxon>
        <taxon>Basidiomycota</taxon>
        <taxon>Agaricomycotina</taxon>
        <taxon>Agaricomycetes</taxon>
        <taxon>Agaricomycetidae</taxon>
        <taxon>Boletales</taxon>
        <taxon>Coniophorineae</taxon>
        <taxon>Serpulaceae</taxon>
        <taxon>Serpula</taxon>
    </lineage>
</organism>
<name>F8P3P7_SERL9</name>
<dbReference type="HOGENOM" id="CLU_137509_0_0_1"/>
<dbReference type="AlphaFoldDB" id="F8P3P7"/>
<dbReference type="OrthoDB" id="2656072at2759"/>
<evidence type="ECO:0000313" key="2">
    <source>
        <dbReference type="EMBL" id="EGO22146.1"/>
    </source>
</evidence>
<proteinExistence type="predicted"/>
<sequence length="142" mass="16275">MVAEYEMYTDDLASMPPPGNEAIDISHEGGEHKAYDDLAKQIAELSEYSYVDPRTRNDRLEVQNKNWEAQFDRLTSAYLDYYSHCSDSSLPAISVYAPDLSEGKDCPSLQNIELVDLFSRRQESLKPNPSHKYPNETLIFYV</sequence>
<dbReference type="RefSeq" id="XP_007320684.1">
    <property type="nucleotide sequence ID" value="XM_007320622.1"/>
</dbReference>
<feature type="region of interest" description="Disordered" evidence="1">
    <location>
        <begin position="1"/>
        <end position="20"/>
    </location>
</feature>